<comment type="caution">
    <text evidence="2">The sequence shown here is derived from an EMBL/GenBank/DDBJ whole genome shotgun (WGS) entry which is preliminary data.</text>
</comment>
<dbReference type="OrthoDB" id="2992477at2759"/>
<dbReference type="EMBL" id="MU129068">
    <property type="protein sequence ID" value="KAF9507951.1"/>
    <property type="molecule type" value="Genomic_DNA"/>
</dbReference>
<dbReference type="Proteomes" id="UP000886523">
    <property type="component" value="Unassembled WGS sequence"/>
</dbReference>
<reference evidence="2" key="1">
    <citation type="journal article" date="2020" name="Nat. Commun.">
        <title>Large-scale genome sequencing of mycorrhizal fungi provides insights into the early evolution of symbiotic traits.</title>
        <authorList>
            <person name="Miyauchi S."/>
            <person name="Kiss E."/>
            <person name="Kuo A."/>
            <person name="Drula E."/>
            <person name="Kohler A."/>
            <person name="Sanchez-Garcia M."/>
            <person name="Morin E."/>
            <person name="Andreopoulos B."/>
            <person name="Barry K.W."/>
            <person name="Bonito G."/>
            <person name="Buee M."/>
            <person name="Carver A."/>
            <person name="Chen C."/>
            <person name="Cichocki N."/>
            <person name="Clum A."/>
            <person name="Culley D."/>
            <person name="Crous P.W."/>
            <person name="Fauchery L."/>
            <person name="Girlanda M."/>
            <person name="Hayes R.D."/>
            <person name="Keri Z."/>
            <person name="LaButti K."/>
            <person name="Lipzen A."/>
            <person name="Lombard V."/>
            <person name="Magnuson J."/>
            <person name="Maillard F."/>
            <person name="Murat C."/>
            <person name="Nolan M."/>
            <person name="Ohm R.A."/>
            <person name="Pangilinan J."/>
            <person name="Pereira M.F."/>
            <person name="Perotto S."/>
            <person name="Peter M."/>
            <person name="Pfister S."/>
            <person name="Riley R."/>
            <person name="Sitrit Y."/>
            <person name="Stielow J.B."/>
            <person name="Szollosi G."/>
            <person name="Zifcakova L."/>
            <person name="Stursova M."/>
            <person name="Spatafora J.W."/>
            <person name="Tedersoo L."/>
            <person name="Vaario L.M."/>
            <person name="Yamada A."/>
            <person name="Yan M."/>
            <person name="Wang P."/>
            <person name="Xu J."/>
            <person name="Bruns T."/>
            <person name="Baldrian P."/>
            <person name="Vilgalys R."/>
            <person name="Dunand C."/>
            <person name="Henrissat B."/>
            <person name="Grigoriev I.V."/>
            <person name="Hibbett D."/>
            <person name="Nagy L.G."/>
            <person name="Martin F.M."/>
        </authorList>
    </citation>
    <scope>NUCLEOTIDE SEQUENCE</scope>
    <source>
        <strain evidence="2">UP504</strain>
    </source>
</reference>
<dbReference type="AlphaFoldDB" id="A0A9P6DMH1"/>
<organism evidence="2 3">
    <name type="scientific">Hydnum rufescens UP504</name>
    <dbReference type="NCBI Taxonomy" id="1448309"/>
    <lineage>
        <taxon>Eukaryota</taxon>
        <taxon>Fungi</taxon>
        <taxon>Dikarya</taxon>
        <taxon>Basidiomycota</taxon>
        <taxon>Agaricomycotina</taxon>
        <taxon>Agaricomycetes</taxon>
        <taxon>Cantharellales</taxon>
        <taxon>Hydnaceae</taxon>
        <taxon>Hydnum</taxon>
    </lineage>
</organism>
<evidence type="ECO:0000313" key="2">
    <source>
        <dbReference type="EMBL" id="KAF9507951.1"/>
    </source>
</evidence>
<keyword evidence="3" id="KW-1185">Reference proteome</keyword>
<feature type="compositionally biased region" description="Polar residues" evidence="1">
    <location>
        <begin position="87"/>
        <end position="96"/>
    </location>
</feature>
<accession>A0A9P6DMH1</accession>
<gene>
    <name evidence="2" type="ORF">BS47DRAFT_1366267</name>
</gene>
<sequence length="189" mass="20983">MSPAAPRKTEIHCENAASCYIASEDADLDDPDDNDLEQEDIHINKQLESLSASLDADEWLPSGKKRRTESQGHPKTYAKGPDVVSKSGRTQRSPNQPESPLPLVPIVPIPNSMGDIHPKRACVMKPITEDTGDSDDDEDEEIDELMQGLSSQPPSLVLPGWPYLHNEINKVLEKEKKACCLPYSQVKYH</sequence>
<protein>
    <submittedName>
        <fullName evidence="2">Uncharacterized protein</fullName>
    </submittedName>
</protein>
<proteinExistence type="predicted"/>
<name>A0A9P6DMH1_9AGAM</name>
<feature type="region of interest" description="Disordered" evidence="1">
    <location>
        <begin position="46"/>
        <end position="118"/>
    </location>
</feature>
<evidence type="ECO:0000313" key="3">
    <source>
        <dbReference type="Proteomes" id="UP000886523"/>
    </source>
</evidence>
<evidence type="ECO:0000256" key="1">
    <source>
        <dbReference type="SAM" id="MobiDB-lite"/>
    </source>
</evidence>
<feature type="compositionally biased region" description="Pro residues" evidence="1">
    <location>
        <begin position="97"/>
        <end position="108"/>
    </location>
</feature>